<evidence type="ECO:0000256" key="1">
    <source>
        <dbReference type="SAM" id="SignalP"/>
    </source>
</evidence>
<reference evidence="3" key="1">
    <citation type="submission" date="2022-11" db="UniProtKB">
        <authorList>
            <consortium name="WormBaseParasite"/>
        </authorList>
    </citation>
    <scope>IDENTIFICATION</scope>
</reference>
<feature type="signal peptide" evidence="1">
    <location>
        <begin position="1"/>
        <end position="17"/>
    </location>
</feature>
<name>A0A914UGP9_9BILA</name>
<keyword evidence="1" id="KW-0732">Signal</keyword>
<protein>
    <submittedName>
        <fullName evidence="3">Uncharacterized protein</fullName>
    </submittedName>
</protein>
<evidence type="ECO:0000313" key="2">
    <source>
        <dbReference type="Proteomes" id="UP000887566"/>
    </source>
</evidence>
<dbReference type="WBParaSite" id="PSAMB.scaffold1008size37266.g10221.t1">
    <property type="protein sequence ID" value="PSAMB.scaffold1008size37266.g10221.t1"/>
    <property type="gene ID" value="PSAMB.scaffold1008size37266.g10221"/>
</dbReference>
<dbReference type="Proteomes" id="UP000887566">
    <property type="component" value="Unplaced"/>
</dbReference>
<sequence>MLKLLLIVGCVVGLCQARIRRLIYPNFNVDSFDGDDNGSSFLEVQQPVALVPPSSDYYKRAHPMGTFGRPSFMLYRRPALNYRGYMTQQNYIENREQEGKKK</sequence>
<organism evidence="2 3">
    <name type="scientific">Plectus sambesii</name>
    <dbReference type="NCBI Taxonomy" id="2011161"/>
    <lineage>
        <taxon>Eukaryota</taxon>
        <taxon>Metazoa</taxon>
        <taxon>Ecdysozoa</taxon>
        <taxon>Nematoda</taxon>
        <taxon>Chromadorea</taxon>
        <taxon>Plectida</taxon>
        <taxon>Plectina</taxon>
        <taxon>Plectoidea</taxon>
        <taxon>Plectidae</taxon>
        <taxon>Plectus</taxon>
    </lineage>
</organism>
<evidence type="ECO:0000313" key="3">
    <source>
        <dbReference type="WBParaSite" id="PSAMB.scaffold1008size37266.g10221.t1"/>
    </source>
</evidence>
<dbReference type="AlphaFoldDB" id="A0A914UGP9"/>
<keyword evidence="2" id="KW-1185">Reference proteome</keyword>
<accession>A0A914UGP9</accession>
<proteinExistence type="predicted"/>
<feature type="chain" id="PRO_5037862205" evidence="1">
    <location>
        <begin position="18"/>
        <end position="102"/>
    </location>
</feature>